<dbReference type="EMBL" id="FNLO01000002">
    <property type="protein sequence ID" value="SDV46833.1"/>
    <property type="molecule type" value="Genomic_DNA"/>
</dbReference>
<keyword evidence="3" id="KW-1185">Reference proteome</keyword>
<dbReference type="Gene3D" id="3.20.20.140">
    <property type="entry name" value="Metal-dependent hydrolases"/>
    <property type="match status" value="1"/>
</dbReference>
<evidence type="ECO:0000313" key="2">
    <source>
        <dbReference type="EMBL" id="SDV46833.1"/>
    </source>
</evidence>
<dbReference type="Proteomes" id="UP000243719">
    <property type="component" value="Unassembled WGS sequence"/>
</dbReference>
<dbReference type="PANTHER" id="PTHR43135:SF3">
    <property type="entry name" value="ALPHA-D-RIBOSE 1-METHYLPHOSPHONATE 5-TRIPHOSPHATE DIPHOSPHATASE"/>
    <property type="match status" value="1"/>
</dbReference>
<sequence>MFKIGETPTFLTIAMQTKPGYILKGRVIDGTLDDPVEDGAVVLEGERIGWVGPRASLPEHYARSGFETIDLPGRSIMPGLIDGHTHISFGESRSEEENALYTSVEFRTAKALYYAKKVLQAGVTSAFDAATTYNVAQAVRDAIDSGMFPGPRFTVSGKQLTNHQGLEDSFPNEMQFPPGQSAVLVKNKDDLIENIRLQIKDEVDAIKVSGSNDNLITPDALGSSAFTLDEFRIIADETHRLGRLCSVHARSRESALYAAQAGFDNLFHASYIDDEGIDACVKNGCVITPTLTLLVNLLEAKQSSAGVSGASAFARELEAASVNLRRAYEAGVPLICGSESGWSPVPYGQWHAREMEIFVNMLGFTPRQAIHAGTLAATRLLPRYGDQVGKLEAGRLADVLVVPGNPLEDITLLQKPARFDHIFKGGTPVDRTPPAPRRRMWYERTKIFLAGLYEFDEAAGKGRLVP</sequence>
<organism evidence="2 3">
    <name type="scientific">Chitinasiproducens palmae</name>
    <dbReference type="NCBI Taxonomy" id="1770053"/>
    <lineage>
        <taxon>Bacteria</taxon>
        <taxon>Pseudomonadati</taxon>
        <taxon>Pseudomonadota</taxon>
        <taxon>Betaproteobacteria</taxon>
        <taxon>Burkholderiales</taxon>
        <taxon>Burkholderiaceae</taxon>
        <taxon>Chitinasiproducens</taxon>
    </lineage>
</organism>
<accession>A0A1H2PLD8</accession>
<dbReference type="InterPro" id="IPR032466">
    <property type="entry name" value="Metal_Hydrolase"/>
</dbReference>
<gene>
    <name evidence="2" type="ORF">SAMN05216551_10225</name>
</gene>
<dbReference type="InterPro" id="IPR011059">
    <property type="entry name" value="Metal-dep_hydrolase_composite"/>
</dbReference>
<feature type="domain" description="Amidohydrolase-related" evidence="1">
    <location>
        <begin position="76"/>
        <end position="428"/>
    </location>
</feature>
<dbReference type="Pfam" id="PF01979">
    <property type="entry name" value="Amidohydro_1"/>
    <property type="match status" value="1"/>
</dbReference>
<dbReference type="Gene3D" id="2.30.40.10">
    <property type="entry name" value="Urease, subunit C, domain 1"/>
    <property type="match status" value="1"/>
</dbReference>
<dbReference type="InterPro" id="IPR051781">
    <property type="entry name" value="Metallo-dep_Hydrolase"/>
</dbReference>
<evidence type="ECO:0000259" key="1">
    <source>
        <dbReference type="Pfam" id="PF01979"/>
    </source>
</evidence>
<reference evidence="3" key="1">
    <citation type="submission" date="2016-09" db="EMBL/GenBank/DDBJ databases">
        <authorList>
            <person name="Varghese N."/>
            <person name="Submissions S."/>
        </authorList>
    </citation>
    <scope>NUCLEOTIDE SEQUENCE [LARGE SCALE GENOMIC DNA]</scope>
    <source>
        <strain evidence="3">JS23</strain>
    </source>
</reference>
<evidence type="ECO:0000313" key="3">
    <source>
        <dbReference type="Proteomes" id="UP000243719"/>
    </source>
</evidence>
<dbReference type="CDD" id="cd01299">
    <property type="entry name" value="Met_dep_hydrolase_A"/>
    <property type="match status" value="1"/>
</dbReference>
<proteinExistence type="predicted"/>
<dbReference type="SUPFAM" id="SSF51338">
    <property type="entry name" value="Composite domain of metallo-dependent hydrolases"/>
    <property type="match status" value="1"/>
</dbReference>
<dbReference type="STRING" id="1770053.SAMN05216551_10225"/>
<dbReference type="InterPro" id="IPR057744">
    <property type="entry name" value="OTAase-like"/>
</dbReference>
<dbReference type="PANTHER" id="PTHR43135">
    <property type="entry name" value="ALPHA-D-RIBOSE 1-METHYLPHOSPHONATE 5-TRIPHOSPHATE DIPHOSPHATASE"/>
    <property type="match status" value="1"/>
</dbReference>
<protein>
    <submittedName>
        <fullName evidence="2">Imidazolonepropionase</fullName>
    </submittedName>
</protein>
<dbReference type="SUPFAM" id="SSF51556">
    <property type="entry name" value="Metallo-dependent hydrolases"/>
    <property type="match status" value="1"/>
</dbReference>
<dbReference type="InterPro" id="IPR006680">
    <property type="entry name" value="Amidohydro-rel"/>
</dbReference>
<dbReference type="GO" id="GO:0016810">
    <property type="term" value="F:hydrolase activity, acting on carbon-nitrogen (but not peptide) bonds"/>
    <property type="evidence" value="ECO:0007669"/>
    <property type="project" value="InterPro"/>
</dbReference>
<dbReference type="AlphaFoldDB" id="A0A1H2PLD8"/>
<name>A0A1H2PLD8_9BURK</name>